<feature type="transmembrane region" description="Helical" evidence="6">
    <location>
        <begin position="450"/>
        <end position="471"/>
    </location>
</feature>
<feature type="transmembrane region" description="Helical" evidence="6">
    <location>
        <begin position="677"/>
        <end position="702"/>
    </location>
</feature>
<sequence length="1248" mass="140077">KTFQELLCSPALGGALKQLAIFSSAVNILLSITAFFGNSLILVALHKESSLHPPSKLLYRCLVTTDLLAGLLAHPLVASLWISVVHEHWSICRFILGASFITSYVLYSVSLMTTTAISVDRLLALLLGLRYKQIVNLKRIYVALALFWVVPGIDTLFFVFVPTIPPWLGPIIIPSCLVISVASYIKIFRTLSRHRAQVQKHVQQQPSQPNALNMARCKKAMYSALWVQLALVVCCVPLSIVVLVITNTKTYSPLLMVIREIAITFAYLNSTLNPFLYCWKIHEVRRAVKQIIRQVIMMETTNLTGNETQAKTFQELLCSPALGGALKQLAIFSSAVNILLSITAFLGNSLILVALHKESSLHPPSKLLYRCLATTDLLAGLLAHPLVASLWIFVVHEHWSICRFILGASFVTSYVLYSVSLMTTTAISVDRLLALLLGLRYKQIVNLKRIYVALALFWVVPGINTLFFVFVPTIPPWLGPIIIPSCLVISVASYIKIFRTLSRQRAQVQEHVQQQSSQPNALNMARCKKAMYSALWVQLALVVCCVPFSIVLLVITHTKTYSPLLMVIREIAITFAYLNSTLNPFLYCWKIHEREDKYLIISAQKGQIIYINCFFIGSENMIKNNFVIVFVLHIPIKKRNDCSVMETTNLTGNETQAKTFQELLCSPALGGALKQQAMFFTAVNILLSMTAFLGNSLVLVALHKESSLHPPSKLLYRCLVTTDLLAGLLAHPLVASLWISVVHEHWSICRFVLDASLVTSYVLSSVSLMTTMAISVDRLLALLLGLRYKQTVNLKRVYIALALFWVVPIVDTLYFVFVSPITPCLGRVMIPSCLVISVASYIKIFRTLSRHQAQQQPSQPSVLNMARYKKAVYSALWVQSALVVCFVPVSIVLTVMARTKTYSPLLMVTREIAITFSYFSSTLNPFLYCWKIHEVRRAVKQTIRQVMCSKTFEELRCYPSSAGGSQQQSIIFSAVNILFSIIALLGNSLILAALHKESTLHPPSKLLYRCLATTDLLIGLAGQPLYATYYISLVYEDWDLCRHAVDAAFITGYALCGASLLTVTAISVDRLLALQLGLRYKQVVTLKRTHIILATFWIVSSISAFCYVLDPQISFWCSYIVPPPCLMISVASYIKIFRTLRCLQAKVQDPIQPSTPNALNMARYRKAVYSALWVQLTLVLCYLPYIVMQIKIVYNKIYPSQSSISFEIAYSLVYFNLTLNPFLYCWNICEVRQAVKQTMRQAFSCAWN</sequence>
<feature type="transmembrane region" description="Helical" evidence="6">
    <location>
        <begin position="224"/>
        <end position="246"/>
    </location>
</feature>
<feature type="domain" description="G-protein coupled receptors family 1 profile" evidence="7">
    <location>
        <begin position="694"/>
        <end position="928"/>
    </location>
</feature>
<feature type="transmembrane region" description="Helical" evidence="6">
    <location>
        <begin position="477"/>
        <end position="495"/>
    </location>
</feature>
<feature type="transmembrane region" description="Helical" evidence="6">
    <location>
        <begin position="94"/>
        <end position="119"/>
    </location>
</feature>
<proteinExistence type="predicted"/>
<evidence type="ECO:0000256" key="4">
    <source>
        <dbReference type="ARBA" id="ARBA00022989"/>
    </source>
</evidence>
<feature type="domain" description="G-protein coupled receptors family 1 profile" evidence="7">
    <location>
        <begin position="986"/>
        <end position="1224"/>
    </location>
</feature>
<keyword evidence="2" id="KW-1003">Cell membrane</keyword>
<feature type="transmembrane region" description="Helical" evidence="6">
    <location>
        <begin position="561"/>
        <end position="578"/>
    </location>
</feature>
<evidence type="ECO:0000256" key="5">
    <source>
        <dbReference type="ARBA" id="ARBA00023136"/>
    </source>
</evidence>
<keyword evidence="4 6" id="KW-1133">Transmembrane helix</keyword>
<dbReference type="Proteomes" id="UP001159428">
    <property type="component" value="Unassembled WGS sequence"/>
</dbReference>
<evidence type="ECO:0000313" key="9">
    <source>
        <dbReference type="Proteomes" id="UP001159428"/>
    </source>
</evidence>
<dbReference type="Pfam" id="PF00001">
    <property type="entry name" value="7tm_1"/>
    <property type="match status" value="6"/>
</dbReference>
<dbReference type="EMBL" id="CALNXJ010000024">
    <property type="protein sequence ID" value="CAH3129451.1"/>
    <property type="molecule type" value="Genomic_DNA"/>
</dbReference>
<feature type="transmembrane region" description="Helical" evidence="6">
    <location>
        <begin position="140"/>
        <end position="161"/>
    </location>
</feature>
<comment type="caution">
    <text evidence="8">The sequence shown here is derived from an EMBL/GenBank/DDBJ whole genome shotgun (WGS) entry which is preliminary data.</text>
</comment>
<feature type="transmembrane region" description="Helical" evidence="6">
    <location>
        <begin position="1208"/>
        <end position="1229"/>
    </location>
</feature>
<keyword evidence="5 6" id="KW-0472">Membrane</keyword>
<comment type="subcellular location">
    <subcellularLocation>
        <location evidence="1">Cell membrane</location>
        <topology evidence="1">Multi-pass membrane protein</topology>
    </subcellularLocation>
</comment>
<feature type="transmembrane region" description="Helical" evidence="6">
    <location>
        <begin position="367"/>
        <end position="394"/>
    </location>
</feature>
<gene>
    <name evidence="8" type="ORF">PMEA_00013956</name>
</gene>
<dbReference type="AlphaFoldDB" id="A0AAU9WXT7"/>
<dbReference type="PROSITE" id="PS50262">
    <property type="entry name" value="G_PROTEIN_RECEP_F1_2"/>
    <property type="match status" value="4"/>
</dbReference>
<feature type="transmembrane region" description="Helical" evidence="6">
    <location>
        <begin position="57"/>
        <end position="82"/>
    </location>
</feature>
<feature type="transmembrane region" description="Helical" evidence="6">
    <location>
        <begin position="797"/>
        <end position="816"/>
    </location>
</feature>
<accession>A0AAU9WXT7</accession>
<evidence type="ECO:0000256" key="2">
    <source>
        <dbReference type="ARBA" id="ARBA00022475"/>
    </source>
</evidence>
<feature type="transmembrane region" description="Helical" evidence="6">
    <location>
        <begin position="329"/>
        <end position="355"/>
    </location>
</feature>
<feature type="transmembrane region" description="Helical" evidence="6">
    <location>
        <begin position="1089"/>
        <end position="1107"/>
    </location>
</feature>
<feature type="non-terminal residue" evidence="8">
    <location>
        <position position="1"/>
    </location>
</feature>
<feature type="transmembrane region" description="Helical" evidence="6">
    <location>
        <begin position="534"/>
        <end position="555"/>
    </location>
</feature>
<feature type="transmembrane region" description="Helical" evidence="6">
    <location>
        <begin position="828"/>
        <end position="845"/>
    </location>
</feature>
<dbReference type="CDD" id="cd00637">
    <property type="entry name" value="7tm_classA_rhodopsin-like"/>
    <property type="match status" value="4"/>
</dbReference>
<dbReference type="GO" id="GO:0005886">
    <property type="term" value="C:plasma membrane"/>
    <property type="evidence" value="ECO:0007669"/>
    <property type="project" value="UniProtKB-SubCell"/>
</dbReference>
<feature type="transmembrane region" description="Helical" evidence="6">
    <location>
        <begin position="714"/>
        <end position="741"/>
    </location>
</feature>
<feature type="transmembrane region" description="Helical" evidence="6">
    <location>
        <begin position="761"/>
        <end position="785"/>
    </location>
</feature>
<dbReference type="GO" id="GO:0004930">
    <property type="term" value="F:G protein-coupled receptor activity"/>
    <property type="evidence" value="ECO:0007669"/>
    <property type="project" value="InterPro"/>
</dbReference>
<feature type="domain" description="G-protein coupled receptors family 1 profile" evidence="7">
    <location>
        <begin position="37"/>
        <end position="277"/>
    </location>
</feature>
<protein>
    <recommendedName>
        <fullName evidence="7">G-protein coupled receptors family 1 profile domain-containing protein</fullName>
    </recommendedName>
</protein>
<evidence type="ECO:0000256" key="3">
    <source>
        <dbReference type="ARBA" id="ARBA00022692"/>
    </source>
</evidence>
<reference evidence="8 9" key="1">
    <citation type="submission" date="2022-05" db="EMBL/GenBank/DDBJ databases">
        <authorList>
            <consortium name="Genoscope - CEA"/>
            <person name="William W."/>
        </authorList>
    </citation>
    <scope>NUCLEOTIDE SEQUENCE [LARGE SCALE GENOMIC DNA]</scope>
</reference>
<feature type="transmembrane region" description="Helical" evidence="6">
    <location>
        <begin position="20"/>
        <end position="45"/>
    </location>
</feature>
<dbReference type="PANTHER" id="PTHR22750">
    <property type="entry name" value="G-PROTEIN COUPLED RECEPTOR"/>
    <property type="match status" value="1"/>
</dbReference>
<name>A0AAU9WXT7_9CNID</name>
<dbReference type="SUPFAM" id="SSF81321">
    <property type="entry name" value="Family A G protein-coupled receptor-like"/>
    <property type="match status" value="4"/>
</dbReference>
<feature type="transmembrane region" description="Helical" evidence="6">
    <location>
        <begin position="1047"/>
        <end position="1068"/>
    </location>
</feature>
<dbReference type="InterPro" id="IPR017452">
    <property type="entry name" value="GPCR_Rhodpsn_7TM"/>
</dbReference>
<organism evidence="8 9">
    <name type="scientific">Pocillopora meandrina</name>
    <dbReference type="NCBI Taxonomy" id="46732"/>
    <lineage>
        <taxon>Eukaryota</taxon>
        <taxon>Metazoa</taxon>
        <taxon>Cnidaria</taxon>
        <taxon>Anthozoa</taxon>
        <taxon>Hexacorallia</taxon>
        <taxon>Scleractinia</taxon>
        <taxon>Astrocoeniina</taxon>
        <taxon>Pocilloporidae</taxon>
        <taxon>Pocillopora</taxon>
    </lineage>
</organism>
<feature type="transmembrane region" description="Helical" evidence="6">
    <location>
        <begin position="167"/>
        <end position="185"/>
    </location>
</feature>
<evidence type="ECO:0000259" key="7">
    <source>
        <dbReference type="PROSITE" id="PS50262"/>
    </source>
</evidence>
<dbReference type="InterPro" id="IPR000276">
    <property type="entry name" value="GPCR_Rhodpsn"/>
</dbReference>
<dbReference type="PRINTS" id="PR00237">
    <property type="entry name" value="GPCRRHODOPSN"/>
</dbReference>
<feature type="transmembrane region" description="Helical" evidence="6">
    <location>
        <begin position="1167"/>
        <end position="1188"/>
    </location>
</feature>
<feature type="transmembrane region" description="Helical" evidence="6">
    <location>
        <begin position="875"/>
        <end position="897"/>
    </location>
</feature>
<feature type="domain" description="G-protein coupled receptors family 1 profile" evidence="7">
    <location>
        <begin position="347"/>
        <end position="587"/>
    </location>
</feature>
<evidence type="ECO:0000313" key="8">
    <source>
        <dbReference type="EMBL" id="CAH3129451.1"/>
    </source>
</evidence>
<evidence type="ECO:0000256" key="6">
    <source>
        <dbReference type="SAM" id="Phobius"/>
    </source>
</evidence>
<keyword evidence="3 6" id="KW-0812">Transmembrane</keyword>
<keyword evidence="9" id="KW-1185">Reference proteome</keyword>
<evidence type="ECO:0000256" key="1">
    <source>
        <dbReference type="ARBA" id="ARBA00004651"/>
    </source>
</evidence>
<dbReference type="Gene3D" id="1.20.1070.10">
    <property type="entry name" value="Rhodopsin 7-helix transmembrane proteins"/>
    <property type="match status" value="4"/>
</dbReference>
<feature type="transmembrane region" description="Helical" evidence="6">
    <location>
        <begin position="970"/>
        <end position="994"/>
    </location>
</feature>
<feature type="transmembrane region" description="Helical" evidence="6">
    <location>
        <begin position="1113"/>
        <end position="1134"/>
    </location>
</feature>